<feature type="domain" description="SPOR" evidence="1">
    <location>
        <begin position="62"/>
        <end position="140"/>
    </location>
</feature>
<sequence length="140" mass="15609">MRINDRGPFVATRIIDLSNKAAHEIDMVGQGTAPVTLEILGFETKGKKKIPSKKEMKKAPQKKSVGNFALQIASFSKIDGALATQEKYDHTDGYTTIIKDVETPNGRIFKVVLTGFKSEQEARDYKKSSIFNKAFIIKED</sequence>
<evidence type="ECO:0000313" key="2">
    <source>
        <dbReference type="EMBL" id="SFV50362.1"/>
    </source>
</evidence>
<dbReference type="SUPFAM" id="SSF110997">
    <property type="entry name" value="Sporulation related repeat"/>
    <property type="match status" value="1"/>
</dbReference>
<dbReference type="InterPro" id="IPR036680">
    <property type="entry name" value="SPOR-like_sf"/>
</dbReference>
<dbReference type="InterPro" id="IPR009009">
    <property type="entry name" value="RlpA-like_DPBB"/>
</dbReference>
<dbReference type="CDD" id="cd22268">
    <property type="entry name" value="DPBB_RlpA-like"/>
    <property type="match status" value="1"/>
</dbReference>
<name>A0A1W1BA36_9ZZZZ</name>
<dbReference type="PANTHER" id="PTHR34183">
    <property type="entry name" value="ENDOLYTIC PEPTIDOGLYCAN TRANSGLYCOSYLASE RLPA"/>
    <property type="match status" value="1"/>
</dbReference>
<dbReference type="Pfam" id="PF03330">
    <property type="entry name" value="DPBB_1"/>
    <property type="match status" value="1"/>
</dbReference>
<dbReference type="EMBL" id="FPHF01000007">
    <property type="protein sequence ID" value="SFV50362.1"/>
    <property type="molecule type" value="Genomic_DNA"/>
</dbReference>
<dbReference type="Pfam" id="PF05036">
    <property type="entry name" value="SPOR"/>
    <property type="match status" value="1"/>
</dbReference>
<dbReference type="GO" id="GO:0042834">
    <property type="term" value="F:peptidoglycan binding"/>
    <property type="evidence" value="ECO:0007669"/>
    <property type="project" value="InterPro"/>
</dbReference>
<dbReference type="PANTHER" id="PTHR34183:SF1">
    <property type="entry name" value="ENDOLYTIC PEPTIDOGLYCAN TRANSGLYCOSYLASE RLPA"/>
    <property type="match status" value="1"/>
</dbReference>
<dbReference type="Gene3D" id="3.30.70.1070">
    <property type="entry name" value="Sporulation related repeat"/>
    <property type="match status" value="1"/>
</dbReference>
<reference evidence="2" key="1">
    <citation type="submission" date="2016-10" db="EMBL/GenBank/DDBJ databases">
        <authorList>
            <person name="de Groot N.N."/>
        </authorList>
    </citation>
    <scope>NUCLEOTIDE SEQUENCE</scope>
</reference>
<dbReference type="AlphaFoldDB" id="A0A1W1BA36"/>
<gene>
    <name evidence="2" type="ORF">MNB_SM-4-1309</name>
</gene>
<dbReference type="PROSITE" id="PS51724">
    <property type="entry name" value="SPOR"/>
    <property type="match status" value="1"/>
</dbReference>
<accession>A0A1W1BA36</accession>
<dbReference type="InterPro" id="IPR036908">
    <property type="entry name" value="RlpA-like_sf"/>
</dbReference>
<dbReference type="Gene3D" id="2.40.40.10">
    <property type="entry name" value="RlpA-like domain"/>
    <property type="match status" value="1"/>
</dbReference>
<proteinExistence type="predicted"/>
<evidence type="ECO:0000259" key="1">
    <source>
        <dbReference type="PROSITE" id="PS51724"/>
    </source>
</evidence>
<dbReference type="InterPro" id="IPR007730">
    <property type="entry name" value="SPOR-like_dom"/>
</dbReference>
<organism evidence="2">
    <name type="scientific">hydrothermal vent metagenome</name>
    <dbReference type="NCBI Taxonomy" id="652676"/>
    <lineage>
        <taxon>unclassified sequences</taxon>
        <taxon>metagenomes</taxon>
        <taxon>ecological metagenomes</taxon>
    </lineage>
</organism>
<protein>
    <submittedName>
        <fullName evidence="2">Rare lipoprotein A</fullName>
    </submittedName>
</protein>
<keyword evidence="2" id="KW-0449">Lipoprotein</keyword>